<reference evidence="8 9" key="1">
    <citation type="submission" date="2020-12" db="EMBL/GenBank/DDBJ databases">
        <title>Concerted genomic and epigenomic changes stabilize Arabidopsis allopolyploids.</title>
        <authorList>
            <person name="Chen Z."/>
        </authorList>
    </citation>
    <scope>NUCLEOTIDE SEQUENCE [LARGE SCALE GENOMIC DNA]</scope>
    <source>
        <strain evidence="8">Allo738</strain>
        <tissue evidence="8">Leaf</tissue>
    </source>
</reference>
<evidence type="ECO:0000256" key="6">
    <source>
        <dbReference type="SAM" id="MobiDB-lite"/>
    </source>
</evidence>
<evidence type="ECO:0000256" key="1">
    <source>
        <dbReference type="ARBA" id="ARBA00004123"/>
    </source>
</evidence>
<dbReference type="GO" id="GO:0000785">
    <property type="term" value="C:chromatin"/>
    <property type="evidence" value="ECO:0007669"/>
    <property type="project" value="UniProtKB-ARBA"/>
</dbReference>
<dbReference type="SMART" id="SM00398">
    <property type="entry name" value="HMG"/>
    <property type="match status" value="1"/>
</dbReference>
<feature type="domain" description="HMG box" evidence="7">
    <location>
        <begin position="28"/>
        <end position="81"/>
    </location>
</feature>
<dbReference type="PANTHER" id="PTHR46261:SF35">
    <property type="entry name" value="HIGH MOBILITY GROUP B PROTEIN 4-RELATED"/>
    <property type="match status" value="1"/>
</dbReference>
<feature type="compositionally biased region" description="Basic and acidic residues" evidence="6">
    <location>
        <begin position="69"/>
        <end position="81"/>
    </location>
</feature>
<evidence type="ECO:0000256" key="3">
    <source>
        <dbReference type="ARBA" id="ARBA00023125"/>
    </source>
</evidence>
<sequence length="81" mass="9030">MKGGEYKAEATSTDQRLKTRGRKPGKKPKRPPSAFFVFLEDFRKEFNLANPNNKSVTTVGKAAGARWKSMTEEDKSSQAPP</sequence>
<dbReference type="InterPro" id="IPR031061">
    <property type="entry name" value="HMGB_plant"/>
</dbReference>
<evidence type="ECO:0000313" key="9">
    <source>
        <dbReference type="Proteomes" id="UP000694240"/>
    </source>
</evidence>
<feature type="DNA-binding region" description="HMG box" evidence="5">
    <location>
        <begin position="28"/>
        <end position="81"/>
    </location>
</feature>
<dbReference type="GO" id="GO:0006325">
    <property type="term" value="P:chromatin organization"/>
    <property type="evidence" value="ECO:0007669"/>
    <property type="project" value="UniProtKB-ARBA"/>
</dbReference>
<comment type="caution">
    <text evidence="8">The sequence shown here is derived from an EMBL/GenBank/DDBJ whole genome shotgun (WGS) entry which is preliminary data.</text>
</comment>
<dbReference type="GO" id="GO:0003677">
    <property type="term" value="F:DNA binding"/>
    <property type="evidence" value="ECO:0007669"/>
    <property type="project" value="UniProtKB-UniRule"/>
</dbReference>
<protein>
    <submittedName>
        <fullName evidence="8">High mobility group box domain</fullName>
    </submittedName>
</protein>
<evidence type="ECO:0000259" key="7">
    <source>
        <dbReference type="PROSITE" id="PS50118"/>
    </source>
</evidence>
<dbReference type="PANTHER" id="PTHR46261">
    <property type="entry name" value="HIGH MOBILITY GROUP B PROTEIN 4-RELATED"/>
    <property type="match status" value="1"/>
</dbReference>
<organism evidence="8 9">
    <name type="scientific">Arabidopsis thaliana x Arabidopsis arenosa</name>
    <dbReference type="NCBI Taxonomy" id="1240361"/>
    <lineage>
        <taxon>Eukaryota</taxon>
        <taxon>Viridiplantae</taxon>
        <taxon>Streptophyta</taxon>
        <taxon>Embryophyta</taxon>
        <taxon>Tracheophyta</taxon>
        <taxon>Spermatophyta</taxon>
        <taxon>Magnoliopsida</taxon>
        <taxon>eudicotyledons</taxon>
        <taxon>Gunneridae</taxon>
        <taxon>Pentapetalae</taxon>
        <taxon>rosids</taxon>
        <taxon>malvids</taxon>
        <taxon>Brassicales</taxon>
        <taxon>Brassicaceae</taxon>
        <taxon>Camelineae</taxon>
        <taxon>Arabidopsis</taxon>
    </lineage>
</organism>
<dbReference type="PROSITE" id="PS50118">
    <property type="entry name" value="HMG_BOX_2"/>
    <property type="match status" value="1"/>
</dbReference>
<keyword evidence="4 5" id="KW-0539">Nucleus</keyword>
<comment type="subcellular location">
    <subcellularLocation>
        <location evidence="1">Nucleus</location>
    </subcellularLocation>
</comment>
<dbReference type="Proteomes" id="UP000694240">
    <property type="component" value="Chromosome 9"/>
</dbReference>
<feature type="region of interest" description="Disordered" evidence="6">
    <location>
        <begin position="1"/>
        <end position="32"/>
    </location>
</feature>
<dbReference type="EMBL" id="JAEFBK010000009">
    <property type="protein sequence ID" value="KAG7567323.1"/>
    <property type="molecule type" value="Genomic_DNA"/>
</dbReference>
<comment type="similarity">
    <text evidence="2">Belongs to the HMGB family.</text>
</comment>
<evidence type="ECO:0000256" key="2">
    <source>
        <dbReference type="ARBA" id="ARBA00008774"/>
    </source>
</evidence>
<keyword evidence="3 5" id="KW-0238">DNA-binding</keyword>
<accession>A0A8T2A1C1</accession>
<gene>
    <name evidence="8" type="ORF">ISN45_Aa04g002060</name>
</gene>
<keyword evidence="9" id="KW-1185">Reference proteome</keyword>
<dbReference type="InterPro" id="IPR009071">
    <property type="entry name" value="HMG_box_dom"/>
</dbReference>
<proteinExistence type="inferred from homology"/>
<dbReference type="GO" id="GO:0005634">
    <property type="term" value="C:nucleus"/>
    <property type="evidence" value="ECO:0007669"/>
    <property type="project" value="UniProtKB-SubCell"/>
</dbReference>
<name>A0A8T2A1C1_9BRAS</name>
<evidence type="ECO:0000256" key="5">
    <source>
        <dbReference type="PROSITE-ProRule" id="PRU00267"/>
    </source>
</evidence>
<dbReference type="GO" id="GO:0030527">
    <property type="term" value="F:structural constituent of chromatin"/>
    <property type="evidence" value="ECO:0007669"/>
    <property type="project" value="UniProtKB-ARBA"/>
</dbReference>
<evidence type="ECO:0000256" key="4">
    <source>
        <dbReference type="ARBA" id="ARBA00023242"/>
    </source>
</evidence>
<dbReference type="Pfam" id="PF00505">
    <property type="entry name" value="HMG_box"/>
    <property type="match status" value="1"/>
</dbReference>
<feature type="region of interest" description="Disordered" evidence="6">
    <location>
        <begin position="52"/>
        <end position="81"/>
    </location>
</feature>
<feature type="compositionally biased region" description="Basic residues" evidence="6">
    <location>
        <begin position="18"/>
        <end position="30"/>
    </location>
</feature>
<dbReference type="GO" id="GO:0003682">
    <property type="term" value="F:chromatin binding"/>
    <property type="evidence" value="ECO:0007669"/>
    <property type="project" value="UniProtKB-ARBA"/>
</dbReference>
<evidence type="ECO:0000313" key="8">
    <source>
        <dbReference type="EMBL" id="KAG7567323.1"/>
    </source>
</evidence>
<dbReference type="AlphaFoldDB" id="A0A8T2A1C1"/>